<dbReference type="Pfam" id="PF00488">
    <property type="entry name" value="MutS_V"/>
    <property type="match status" value="1"/>
</dbReference>
<dbReference type="Pfam" id="PF05192">
    <property type="entry name" value="MutS_III"/>
    <property type="match status" value="1"/>
</dbReference>
<name>A0A5N5QM66_9AGAM</name>
<keyword evidence="9" id="KW-0539">Nucleus</keyword>
<evidence type="ECO:0000256" key="5">
    <source>
        <dbReference type="ARBA" id="ARBA00022763"/>
    </source>
</evidence>
<dbReference type="InterPro" id="IPR036187">
    <property type="entry name" value="DNA_mismatch_repair_MutS_sf"/>
</dbReference>
<dbReference type="SMART" id="SM00533">
    <property type="entry name" value="MUTSd"/>
    <property type="match status" value="1"/>
</dbReference>
<dbReference type="Gene3D" id="3.30.420.110">
    <property type="entry name" value="MutS, connector domain"/>
    <property type="match status" value="1"/>
</dbReference>
<dbReference type="PROSITE" id="PS00486">
    <property type="entry name" value="DNA_MISMATCH_REPAIR_2"/>
    <property type="match status" value="1"/>
</dbReference>
<keyword evidence="17" id="KW-1185">Reference proteome</keyword>
<evidence type="ECO:0000256" key="1">
    <source>
        <dbReference type="ARBA" id="ARBA00004123"/>
    </source>
</evidence>
<dbReference type="InterPro" id="IPR007695">
    <property type="entry name" value="DNA_mismatch_repair_MutS-lik_N"/>
</dbReference>
<keyword evidence="4" id="KW-0547">Nucleotide-binding</keyword>
<keyword evidence="6" id="KW-0067">ATP-binding</keyword>
<keyword evidence="8" id="KW-0234">DNA repair</keyword>
<feature type="domain" description="DNA mismatch repair proteins mutS family" evidence="15">
    <location>
        <begin position="960"/>
        <end position="976"/>
    </location>
</feature>
<feature type="region of interest" description="Disordered" evidence="14">
    <location>
        <begin position="1"/>
        <end position="168"/>
    </location>
</feature>
<dbReference type="FunFam" id="3.40.1170.10:FF:000004">
    <property type="entry name" value="DNA mismatch repair protein"/>
    <property type="match status" value="1"/>
</dbReference>
<dbReference type="EMBL" id="SSOP01000059">
    <property type="protein sequence ID" value="KAB5592611.1"/>
    <property type="molecule type" value="Genomic_DNA"/>
</dbReference>
<dbReference type="Pfam" id="PF01624">
    <property type="entry name" value="MutS_I"/>
    <property type="match status" value="1"/>
</dbReference>
<dbReference type="Gene3D" id="1.10.1420.10">
    <property type="match status" value="2"/>
</dbReference>
<feature type="compositionally biased region" description="Low complexity" evidence="14">
    <location>
        <begin position="68"/>
        <end position="83"/>
    </location>
</feature>
<accession>A0A5N5QM66</accession>
<dbReference type="Gene3D" id="3.40.50.300">
    <property type="entry name" value="P-loop containing nucleotide triphosphate hydrolases"/>
    <property type="match status" value="1"/>
</dbReference>
<evidence type="ECO:0000256" key="3">
    <source>
        <dbReference type="ARBA" id="ARBA00022151"/>
    </source>
</evidence>
<reference evidence="16 17" key="1">
    <citation type="journal article" date="2019" name="Fungal Biol. Biotechnol.">
        <title>Draft genome sequence of fastidious pathogen Ceratobasidium theobromae, which causes vascular-streak dieback in Theobroma cacao.</title>
        <authorList>
            <person name="Ali S.S."/>
            <person name="Asman A."/>
            <person name="Shao J."/>
            <person name="Firmansyah A.P."/>
            <person name="Susilo A.W."/>
            <person name="Rosmana A."/>
            <person name="McMahon P."/>
            <person name="Junaid M."/>
            <person name="Guest D."/>
            <person name="Kheng T.Y."/>
            <person name="Meinhardt L.W."/>
            <person name="Bailey B.A."/>
        </authorList>
    </citation>
    <scope>NUCLEOTIDE SEQUENCE [LARGE SCALE GENOMIC DNA]</scope>
    <source>
        <strain evidence="16 17">CT2</strain>
    </source>
</reference>
<evidence type="ECO:0000313" key="16">
    <source>
        <dbReference type="EMBL" id="KAB5592611.1"/>
    </source>
</evidence>
<dbReference type="GO" id="GO:0006312">
    <property type="term" value="P:mitotic recombination"/>
    <property type="evidence" value="ECO:0007669"/>
    <property type="project" value="TreeGrafter"/>
</dbReference>
<gene>
    <name evidence="16" type="ORF">CTheo_3937</name>
</gene>
<evidence type="ECO:0000256" key="13">
    <source>
        <dbReference type="ARBA" id="ARBA00073774"/>
    </source>
</evidence>
<dbReference type="SUPFAM" id="SSF48334">
    <property type="entry name" value="DNA repair protein MutS, domain III"/>
    <property type="match status" value="1"/>
</dbReference>
<dbReference type="GO" id="GO:0140664">
    <property type="term" value="F:ATP-dependent DNA damage sensor activity"/>
    <property type="evidence" value="ECO:0007669"/>
    <property type="project" value="InterPro"/>
</dbReference>
<dbReference type="InterPro" id="IPR016151">
    <property type="entry name" value="DNA_mismatch_repair_MutS_N"/>
</dbReference>
<dbReference type="FunFam" id="1.10.1420.10:FF:000004">
    <property type="entry name" value="DNA mismatch repair protein Msh3"/>
    <property type="match status" value="1"/>
</dbReference>
<dbReference type="InterPro" id="IPR007861">
    <property type="entry name" value="DNA_mismatch_repair_MutS_clamp"/>
</dbReference>
<dbReference type="InterPro" id="IPR007696">
    <property type="entry name" value="DNA_mismatch_repair_MutS_core"/>
</dbReference>
<proteinExistence type="inferred from homology"/>
<feature type="compositionally biased region" description="Low complexity" evidence="14">
    <location>
        <begin position="194"/>
        <end position="207"/>
    </location>
</feature>
<evidence type="ECO:0000259" key="15">
    <source>
        <dbReference type="PROSITE" id="PS00486"/>
    </source>
</evidence>
<sequence>MASGQRVISSYFSQSNKSSKQSTTPTSNLSTKKPIDLTLSGSGDESPEPPTKRTRIQNDGPSGKRKATSSSPPSTESLLPAASQKWSFTPVTKSTSTSKPNNANAEIEAFRKKMHGDVTKPYIKDKSQGTKRRREPVNVDSASEGNIGEELRNSENSEGEPDEDNLEDEADAVSNWLSKFAINRRGQSGDRSKGNTTQTTKGSGSKGRSSKKTEEIGPAGLKYTPLEKQATLKKQHEDAILLFEVGYKFRFFGEDARIASRELGIACFMDKNFLTASIPVHRRDVHVKKLISQGFKVGIIEQVETAALKKAGDNRSAPFDRQLTHLYTAATFIDELGSADDDDAFAHGAAPPIACIVEELRGGMGSDDLVHFAFVAVTPATGDIIYDAFDDTYMRSEIETRMAHIRPLELLLPEEKLTRPTEKILAHIGNQGNRIRVERYKTSMLYTEAFDLVSTFYRKHGDDSPQNASEGFKSGRLMGSVVDFPKNVVVALAHLMKHLETFQLSGIFRNQTDFAEVGIHTQVHQQPPNFDSPRPDLSFGPLVDKKILQERVDAVEEIMNTKELKIERMQLLLKGLPDLVKGLCRIQYKKATPSELATMLTAWNRIATAMDSIPIPKEAGFRSDILNDIAYALPTLRGPLAAIMSQIDLSHARDNTKAELWVDSEKFPEIEEAKFGILSVESELQDHLEEIRKILKKPNAQYVSVSGIDVSAPFIMASTCLTADFQFMIEVRNSDTKKVPVTWQRVSSTKSVTRFHTPQVKTKLHEREIYKETLVAEANKAFNVFLGEVAEHYSILRNVTMKLAVLDCLSALAIIAQQPGYVKPQFFDDDRLDVGGYLQDFWKFELSKHRLDGGRHPMVEALHVDPFVPISCTLGGDEPRTKIITGPNMGGKSSCVRTIALVAILAQIGSYVPCRSAKLGMLDGIATRMGASDEITRGRSTFMVEVSETAEIIKTATSRTLVILDELGRGTSTFDGMAIAHAVMQHLIENIRCKTLFITHYPMIALDLEQRYSDVSCHHMGYVEQKLLSGESTISFTYKLTPGMARSSFGIECGRLAHMPEEVLQAAKRHATRMQEIMEARKAANRPRSMASLLKNCLSSNDESSLARSLKDLSVFCKLSRNSGF</sequence>
<comment type="similarity">
    <text evidence="2">Belongs to the DNA mismatch repair MutS family. MSH3 subfamily.</text>
</comment>
<dbReference type="PANTHER" id="PTHR11361:SF122">
    <property type="entry name" value="DNA MISMATCH REPAIR PROTEIN MSH3"/>
    <property type="match status" value="1"/>
</dbReference>
<dbReference type="GO" id="GO:0005634">
    <property type="term" value="C:nucleus"/>
    <property type="evidence" value="ECO:0007669"/>
    <property type="project" value="UniProtKB-SubCell"/>
</dbReference>
<dbReference type="GO" id="GO:0006298">
    <property type="term" value="P:mismatch repair"/>
    <property type="evidence" value="ECO:0007669"/>
    <property type="project" value="InterPro"/>
</dbReference>
<feature type="compositionally biased region" description="Low complexity" evidence="14">
    <location>
        <begin position="9"/>
        <end position="28"/>
    </location>
</feature>
<comment type="subcellular location">
    <subcellularLocation>
        <location evidence="1">Nucleus</location>
    </subcellularLocation>
</comment>
<dbReference type="InterPro" id="IPR027417">
    <property type="entry name" value="P-loop_NTPase"/>
</dbReference>
<feature type="region of interest" description="Disordered" evidence="14">
    <location>
        <begin position="183"/>
        <end position="220"/>
    </location>
</feature>
<dbReference type="Gene3D" id="3.40.1170.10">
    <property type="entry name" value="DNA repair protein MutS, domain I"/>
    <property type="match status" value="1"/>
</dbReference>
<dbReference type="InterPro" id="IPR045076">
    <property type="entry name" value="MutS"/>
</dbReference>
<dbReference type="GO" id="GO:0030983">
    <property type="term" value="F:mismatched DNA binding"/>
    <property type="evidence" value="ECO:0007669"/>
    <property type="project" value="UniProtKB-UniRule"/>
</dbReference>
<evidence type="ECO:0000256" key="9">
    <source>
        <dbReference type="ARBA" id="ARBA00023242"/>
    </source>
</evidence>
<dbReference type="AlphaFoldDB" id="A0A5N5QM66"/>
<evidence type="ECO:0000256" key="8">
    <source>
        <dbReference type="ARBA" id="ARBA00023204"/>
    </source>
</evidence>
<keyword evidence="5" id="KW-0227">DNA damage</keyword>
<evidence type="ECO:0000256" key="7">
    <source>
        <dbReference type="ARBA" id="ARBA00023125"/>
    </source>
</evidence>
<dbReference type="PANTHER" id="PTHR11361">
    <property type="entry name" value="DNA MISMATCH REPAIR PROTEIN MUTS FAMILY MEMBER"/>
    <property type="match status" value="1"/>
</dbReference>
<dbReference type="SMART" id="SM00534">
    <property type="entry name" value="MUTSac"/>
    <property type="match status" value="1"/>
</dbReference>
<protein>
    <recommendedName>
        <fullName evidence="3 13">DNA mismatch repair protein MSH3</fullName>
    </recommendedName>
    <alternativeName>
        <fullName evidence="3 13">DNA mismatch repair protein MSH3</fullName>
    </alternativeName>
    <alternativeName>
        <fullName evidence="12">MutS protein homolog 3</fullName>
    </alternativeName>
</protein>
<evidence type="ECO:0000313" key="17">
    <source>
        <dbReference type="Proteomes" id="UP000383932"/>
    </source>
</evidence>
<dbReference type="InterPro" id="IPR036678">
    <property type="entry name" value="MutS_con_dom_sf"/>
</dbReference>
<evidence type="ECO:0000256" key="11">
    <source>
        <dbReference type="ARBA" id="ARBA00025902"/>
    </source>
</evidence>
<evidence type="ECO:0000256" key="6">
    <source>
        <dbReference type="ARBA" id="ARBA00022840"/>
    </source>
</evidence>
<keyword evidence="7" id="KW-0238">DNA-binding</keyword>
<evidence type="ECO:0000256" key="10">
    <source>
        <dbReference type="ARBA" id="ARBA00025373"/>
    </source>
</evidence>
<dbReference type="SUPFAM" id="SSF52540">
    <property type="entry name" value="P-loop containing nucleoside triphosphate hydrolases"/>
    <property type="match status" value="1"/>
</dbReference>
<evidence type="ECO:0000256" key="12">
    <source>
        <dbReference type="ARBA" id="ARBA00029792"/>
    </source>
</evidence>
<evidence type="ECO:0000256" key="2">
    <source>
        <dbReference type="ARBA" id="ARBA00007094"/>
    </source>
</evidence>
<dbReference type="OrthoDB" id="121051at2759"/>
<comment type="function">
    <text evidence="10">Component of the post-replicative DNA mismatch repair system (MMR). Heterodimerizes with MSH2 to form MutS beta, which binds to DNA mismatches thereby initiating DNA repair. MSH3 provides substrate-binding and substrate specificity to the complex. When bound, the MutS beta heterodimer bends the DNA helix and shields approximately 20 base pairs. Acts mainly to repair insertion-deletion loops (IDLs) from 2 to 13 nucleotides in size, but can also repair base-base and single insertion-deletion mismatches that occur during replication. After mismatch binding, forms a ternary complex with the MutL alpha heterodimer, which is thought to be responsible for directing the downstream MMR events, including strand discrimination, excision, and resynthesis. ATP binding and hydrolysis play a pivotal role in mismatch repair functions.</text>
</comment>
<organism evidence="16 17">
    <name type="scientific">Ceratobasidium theobromae</name>
    <dbReference type="NCBI Taxonomy" id="1582974"/>
    <lineage>
        <taxon>Eukaryota</taxon>
        <taxon>Fungi</taxon>
        <taxon>Dikarya</taxon>
        <taxon>Basidiomycota</taxon>
        <taxon>Agaricomycotina</taxon>
        <taxon>Agaricomycetes</taxon>
        <taxon>Cantharellales</taxon>
        <taxon>Ceratobasidiaceae</taxon>
        <taxon>Ceratobasidium</taxon>
    </lineage>
</organism>
<dbReference type="InterPro" id="IPR000432">
    <property type="entry name" value="DNA_mismatch_repair_MutS_C"/>
</dbReference>
<dbReference type="Pfam" id="PF05190">
    <property type="entry name" value="MutS_IV"/>
    <property type="match status" value="1"/>
</dbReference>
<comment type="caution">
    <text evidence="16">The sequence shown here is derived from an EMBL/GenBank/DDBJ whole genome shotgun (WGS) entry which is preliminary data.</text>
</comment>
<comment type="subunit">
    <text evidence="11">Heterodimer consisting of MSH2-MSH3 (MutS beta). Forms a ternary complex with MutL alpha (MLH1-PMS1).</text>
</comment>
<feature type="compositionally biased region" description="Basic and acidic residues" evidence="14">
    <location>
        <begin position="108"/>
        <end position="128"/>
    </location>
</feature>
<dbReference type="SUPFAM" id="SSF55271">
    <property type="entry name" value="DNA repair protein MutS, domain I"/>
    <property type="match status" value="1"/>
</dbReference>
<evidence type="ECO:0000256" key="14">
    <source>
        <dbReference type="SAM" id="MobiDB-lite"/>
    </source>
</evidence>
<feature type="compositionally biased region" description="Acidic residues" evidence="14">
    <location>
        <begin position="157"/>
        <end position="168"/>
    </location>
</feature>
<dbReference type="GO" id="GO:0005524">
    <property type="term" value="F:ATP binding"/>
    <property type="evidence" value="ECO:0007669"/>
    <property type="project" value="UniProtKB-UniRule"/>
</dbReference>
<dbReference type="Proteomes" id="UP000383932">
    <property type="component" value="Unassembled WGS sequence"/>
</dbReference>
<evidence type="ECO:0000256" key="4">
    <source>
        <dbReference type="ARBA" id="ARBA00022741"/>
    </source>
</evidence>